<dbReference type="RefSeq" id="WP_048875464.1">
    <property type="nucleotide sequence ID" value="NZ_CP011126.1"/>
</dbReference>
<gene>
    <name evidence="3" type="primary">rnfH</name>
    <name evidence="3" type="ORF">CleRT_11900</name>
</gene>
<evidence type="ECO:0000313" key="3">
    <source>
        <dbReference type="EMBL" id="AKQ33814.1"/>
    </source>
</evidence>
<dbReference type="SUPFAM" id="SSF54285">
    <property type="entry name" value="MoaD/ThiS"/>
    <property type="match status" value="1"/>
</dbReference>
<dbReference type="EMBL" id="CP011126">
    <property type="protein sequence ID" value="AKQ33814.1"/>
    <property type="molecule type" value="Genomic_DNA"/>
</dbReference>
<proteinExistence type="inferred from homology"/>
<sequence>MIKISICYATPKKQVEIPLEVEENCTVAIAIKRSGILKQFPEINLAQVCVGVYSKRTTLDGNVGDGDRIEIYRSLLIDPKQARLLRAQRLSSKIARAK</sequence>
<accession>A0ABM5UV99</accession>
<dbReference type="HAMAP" id="MF_00460">
    <property type="entry name" value="UPF0125_RnfH"/>
    <property type="match status" value="1"/>
</dbReference>
<dbReference type="InterPro" id="IPR016155">
    <property type="entry name" value="Mopterin_synth/thiamin_S_b"/>
</dbReference>
<evidence type="ECO:0000313" key="4">
    <source>
        <dbReference type="Proteomes" id="UP000063965"/>
    </source>
</evidence>
<dbReference type="Proteomes" id="UP000063965">
    <property type="component" value="Chromosome"/>
</dbReference>
<comment type="similarity">
    <text evidence="1 2">Belongs to the UPF0125 (RnfH) family.</text>
</comment>
<protein>
    <recommendedName>
        <fullName evidence="2">UPF0125 protein CleRT_11900</fullName>
    </recommendedName>
</protein>
<dbReference type="InterPro" id="IPR037021">
    <property type="entry name" value="RnfH_sf"/>
</dbReference>
<name>A0ABM5UV99_9COXI</name>
<dbReference type="PANTHER" id="PTHR37483:SF1">
    <property type="entry name" value="UPF0125 PROTEIN RATB"/>
    <property type="match status" value="1"/>
</dbReference>
<dbReference type="NCBIfam" id="NF002490">
    <property type="entry name" value="PRK01777.1"/>
    <property type="match status" value="1"/>
</dbReference>
<dbReference type="Gene3D" id="3.10.20.280">
    <property type="entry name" value="RnfH-like"/>
    <property type="match status" value="1"/>
</dbReference>
<reference evidence="3 4" key="1">
    <citation type="journal article" date="2015" name="Genome Biol. Evol.">
        <title>Distinctive Genome Reduction Rates Revealed by Genomic Analyses of Two Coxiella-Like Endosymbionts in Ticks.</title>
        <authorList>
            <person name="Gottlieb Y."/>
            <person name="Lalzar I."/>
            <person name="Klasson L."/>
        </authorList>
    </citation>
    <scope>NUCLEOTIDE SEQUENCE [LARGE SCALE GENOMIC DNA]</scope>
    <source>
        <strain evidence="3 4">CRt</strain>
    </source>
</reference>
<keyword evidence="4" id="KW-1185">Reference proteome</keyword>
<dbReference type="PANTHER" id="PTHR37483">
    <property type="entry name" value="UPF0125 PROTEIN RATB"/>
    <property type="match status" value="1"/>
</dbReference>
<evidence type="ECO:0000256" key="1">
    <source>
        <dbReference type="ARBA" id="ARBA00010645"/>
    </source>
</evidence>
<dbReference type="Pfam" id="PF03658">
    <property type="entry name" value="Ub-RnfH"/>
    <property type="match status" value="1"/>
</dbReference>
<evidence type="ECO:0000256" key="2">
    <source>
        <dbReference type="HAMAP-Rule" id="MF_00460"/>
    </source>
</evidence>
<organism evidence="3 4">
    <name type="scientific">Candidatus Coxiella mudrowiae</name>
    <dbReference type="NCBI Taxonomy" id="2054173"/>
    <lineage>
        <taxon>Bacteria</taxon>
        <taxon>Pseudomonadati</taxon>
        <taxon>Pseudomonadota</taxon>
        <taxon>Gammaproteobacteria</taxon>
        <taxon>Legionellales</taxon>
        <taxon>Coxiellaceae</taxon>
        <taxon>Coxiella</taxon>
    </lineage>
</organism>
<dbReference type="InterPro" id="IPR005346">
    <property type="entry name" value="RnfH"/>
</dbReference>